<feature type="binding site" evidence="6">
    <location>
        <position position="65"/>
    </location>
    <ligand>
        <name>substrate</name>
    </ligand>
</feature>
<comment type="caution">
    <text evidence="9">The sequence shown here is derived from an EMBL/GenBank/DDBJ whole genome shotgun (WGS) entry which is preliminary data.</text>
</comment>
<dbReference type="EC" id="3.4.11.18" evidence="6 7"/>
<accession>A0A1G2PF21</accession>
<keyword evidence="5 6" id="KW-0378">Hydrolase</keyword>
<gene>
    <name evidence="6" type="primary">map</name>
    <name evidence="9" type="ORF">A2828_03245</name>
</gene>
<dbReference type="NCBIfam" id="TIGR00500">
    <property type="entry name" value="met_pdase_I"/>
    <property type="match status" value="1"/>
</dbReference>
<comment type="subunit">
    <text evidence="6">Monomer.</text>
</comment>
<dbReference type="PANTHER" id="PTHR43330">
    <property type="entry name" value="METHIONINE AMINOPEPTIDASE"/>
    <property type="match status" value="1"/>
</dbReference>
<evidence type="ECO:0000313" key="9">
    <source>
        <dbReference type="EMBL" id="OHA46201.1"/>
    </source>
</evidence>
<dbReference type="HAMAP" id="MF_01974">
    <property type="entry name" value="MetAP_1"/>
    <property type="match status" value="1"/>
</dbReference>
<proteinExistence type="inferred from homology"/>
<evidence type="ECO:0000256" key="4">
    <source>
        <dbReference type="ARBA" id="ARBA00022723"/>
    </source>
</evidence>
<dbReference type="EMBL" id="MHSR01000019">
    <property type="protein sequence ID" value="OHA46201.1"/>
    <property type="molecule type" value="Genomic_DNA"/>
</dbReference>
<comment type="function">
    <text evidence="1 6">Removes the N-terminal methionine from nascent proteins. The N-terminal methionine is often cleaved when the second residue in the primary sequence is small and uncharged (Met-Ala-, Cys, Gly, Pro, Ser, Thr, or Val). Requires deformylation of the N(alpha)-formylated initiator methionine before it can be hydrolyzed.</text>
</comment>
<feature type="binding site" evidence="6">
    <location>
        <position position="156"/>
    </location>
    <ligand>
        <name>a divalent metal cation</name>
        <dbReference type="ChEBI" id="CHEBI:60240"/>
        <label>2</label>
        <note>catalytic</note>
    </ligand>
</feature>
<sequence length="236" mass="24921">MRVSGRLCAEILKKIASMAKAGISPHQINAEAKKLIEQVGVKPAFLEYQAFPAVMCASVNNVAVHGVPSKIVLKNGDIIGLDFGVVVDGWYSDSALTVGIGNISYAASCLIHVTREALARGIAQAKVGNRIGDISAAIQFYVEKEEFSPIRELVGHGIGRKLHELPHVPNWGAAGAGEKIVSGMVLAIEPIISAGSPNLKQSADGFGFETIDKSLVAHFEHTVSITTAGTEILTKV</sequence>
<dbReference type="Proteomes" id="UP000178869">
    <property type="component" value="Unassembled WGS sequence"/>
</dbReference>
<keyword evidence="3 6" id="KW-0645">Protease</keyword>
<dbReference type="InterPro" id="IPR036005">
    <property type="entry name" value="Creatinase/aminopeptidase-like"/>
</dbReference>
<dbReference type="InterPro" id="IPR001714">
    <property type="entry name" value="Pept_M24_MAP"/>
</dbReference>
<feature type="binding site" evidence="6">
    <location>
        <position position="93"/>
    </location>
    <ligand>
        <name>a divalent metal cation</name>
        <dbReference type="ChEBI" id="CHEBI:60240"/>
        <label>2</label>
        <note>catalytic</note>
    </ligand>
</feature>
<dbReference type="InterPro" id="IPR002467">
    <property type="entry name" value="Pept_M24A_MAP1"/>
</dbReference>
<dbReference type="Gene3D" id="3.90.230.10">
    <property type="entry name" value="Creatinase/methionine aminopeptidase superfamily"/>
    <property type="match status" value="1"/>
</dbReference>
<dbReference type="GO" id="GO:0006508">
    <property type="term" value="P:proteolysis"/>
    <property type="evidence" value="ECO:0007669"/>
    <property type="project" value="UniProtKB-KW"/>
</dbReference>
<feature type="binding site" evidence="6">
    <location>
        <position position="220"/>
    </location>
    <ligand>
        <name>a divalent metal cation</name>
        <dbReference type="ChEBI" id="CHEBI:60240"/>
        <label>2</label>
        <note>catalytic</note>
    </ligand>
</feature>
<evidence type="ECO:0000259" key="8">
    <source>
        <dbReference type="Pfam" id="PF00557"/>
    </source>
</evidence>
<evidence type="ECO:0000313" key="10">
    <source>
        <dbReference type="Proteomes" id="UP000178869"/>
    </source>
</evidence>
<dbReference type="InterPro" id="IPR000994">
    <property type="entry name" value="Pept_M24"/>
</dbReference>
<evidence type="ECO:0000256" key="2">
    <source>
        <dbReference type="ARBA" id="ARBA00022438"/>
    </source>
</evidence>
<feature type="binding site" evidence="6">
    <location>
        <position position="93"/>
    </location>
    <ligand>
        <name>a divalent metal cation</name>
        <dbReference type="ChEBI" id="CHEBI:60240"/>
        <label>1</label>
    </ligand>
</feature>
<evidence type="ECO:0000256" key="3">
    <source>
        <dbReference type="ARBA" id="ARBA00022670"/>
    </source>
</evidence>
<reference evidence="9 10" key="1">
    <citation type="journal article" date="2016" name="Nat. Commun.">
        <title>Thousands of microbial genomes shed light on interconnected biogeochemical processes in an aquifer system.</title>
        <authorList>
            <person name="Anantharaman K."/>
            <person name="Brown C.T."/>
            <person name="Hug L.A."/>
            <person name="Sharon I."/>
            <person name="Castelle C.J."/>
            <person name="Probst A.J."/>
            <person name="Thomas B.C."/>
            <person name="Singh A."/>
            <person name="Wilkins M.J."/>
            <person name="Karaoz U."/>
            <person name="Brodie E.L."/>
            <person name="Williams K.H."/>
            <person name="Hubbard S.S."/>
            <person name="Banfield J.F."/>
        </authorList>
    </citation>
    <scope>NUCLEOTIDE SEQUENCE [LARGE SCALE GENOMIC DNA]</scope>
</reference>
<keyword evidence="2 6" id="KW-0031">Aminopeptidase</keyword>
<comment type="cofactor">
    <cofactor evidence="6">
        <name>Co(2+)</name>
        <dbReference type="ChEBI" id="CHEBI:48828"/>
    </cofactor>
    <cofactor evidence="6">
        <name>Zn(2+)</name>
        <dbReference type="ChEBI" id="CHEBI:29105"/>
    </cofactor>
    <cofactor evidence="6">
        <name>Mn(2+)</name>
        <dbReference type="ChEBI" id="CHEBI:29035"/>
    </cofactor>
    <cofactor evidence="6">
        <name>Fe(2+)</name>
        <dbReference type="ChEBI" id="CHEBI:29033"/>
    </cofactor>
    <text evidence="6">Binds 2 divalent metal cations per subunit. Has a high-affinity and a low affinity metal-binding site. The true nature of the physiological cofactor is under debate. The enzyme is active with cobalt, zinc, manganese or divalent iron ions. Most likely, methionine aminopeptidases function as mononuclear Fe(2+)-metalloproteases under physiological conditions, and the catalytically relevant metal-binding site has been assigned to the histidine-containing high-affinity site.</text>
</comment>
<dbReference type="AlphaFoldDB" id="A0A1G2PF21"/>
<organism evidence="9 10">
    <name type="scientific">Candidatus Terrybacteria bacterium RIFCSPHIGHO2_01_FULL_43_35</name>
    <dbReference type="NCBI Taxonomy" id="1802361"/>
    <lineage>
        <taxon>Bacteria</taxon>
        <taxon>Candidatus Terryibacteriota</taxon>
    </lineage>
</organism>
<feature type="binding site" evidence="6">
    <location>
        <position position="82"/>
    </location>
    <ligand>
        <name>a divalent metal cation</name>
        <dbReference type="ChEBI" id="CHEBI:60240"/>
        <label>1</label>
    </ligand>
</feature>
<evidence type="ECO:0000256" key="5">
    <source>
        <dbReference type="ARBA" id="ARBA00022801"/>
    </source>
</evidence>
<dbReference type="SUPFAM" id="SSF55920">
    <property type="entry name" value="Creatinase/aminopeptidase"/>
    <property type="match status" value="1"/>
</dbReference>
<protein>
    <recommendedName>
        <fullName evidence="6 7">Methionine aminopeptidase</fullName>
        <shortName evidence="6">MAP</shortName>
        <shortName evidence="6">MetAP</shortName>
        <ecNumber evidence="6 7">3.4.11.18</ecNumber>
    </recommendedName>
    <alternativeName>
        <fullName evidence="6">Peptidase M</fullName>
    </alternativeName>
</protein>
<dbReference type="PANTHER" id="PTHR43330:SF27">
    <property type="entry name" value="METHIONINE AMINOPEPTIDASE"/>
    <property type="match status" value="1"/>
</dbReference>
<dbReference type="GO" id="GO:0005829">
    <property type="term" value="C:cytosol"/>
    <property type="evidence" value="ECO:0007669"/>
    <property type="project" value="TreeGrafter"/>
</dbReference>
<keyword evidence="4 6" id="KW-0479">Metal-binding</keyword>
<dbReference type="CDD" id="cd01086">
    <property type="entry name" value="MetAP1"/>
    <property type="match status" value="1"/>
</dbReference>
<dbReference type="Pfam" id="PF00557">
    <property type="entry name" value="Peptidase_M24"/>
    <property type="match status" value="1"/>
</dbReference>
<dbReference type="GO" id="GO:0070006">
    <property type="term" value="F:metalloaminopeptidase activity"/>
    <property type="evidence" value="ECO:0007669"/>
    <property type="project" value="UniProtKB-UniRule"/>
</dbReference>
<evidence type="ECO:0000256" key="7">
    <source>
        <dbReference type="RuleBase" id="RU003653"/>
    </source>
</evidence>
<feature type="binding site" evidence="6">
    <location>
        <position position="220"/>
    </location>
    <ligand>
        <name>a divalent metal cation</name>
        <dbReference type="ChEBI" id="CHEBI:60240"/>
        <label>1</label>
    </ligand>
</feature>
<dbReference type="PRINTS" id="PR00599">
    <property type="entry name" value="MAPEPTIDASE"/>
</dbReference>
<comment type="similarity">
    <text evidence="6">Belongs to the peptidase M24A family. Methionine aminopeptidase type 1 subfamily.</text>
</comment>
<dbReference type="GO" id="GO:0004239">
    <property type="term" value="F:initiator methionyl aminopeptidase activity"/>
    <property type="evidence" value="ECO:0007669"/>
    <property type="project" value="UniProtKB-UniRule"/>
</dbReference>
<comment type="catalytic activity">
    <reaction evidence="6 7">
        <text>Release of N-terminal amino acids, preferentially methionine, from peptides and arylamides.</text>
        <dbReference type="EC" id="3.4.11.18"/>
    </reaction>
</comment>
<evidence type="ECO:0000256" key="6">
    <source>
        <dbReference type="HAMAP-Rule" id="MF_01974"/>
    </source>
</evidence>
<feature type="domain" description="Peptidase M24" evidence="8">
    <location>
        <begin position="1"/>
        <end position="226"/>
    </location>
</feature>
<name>A0A1G2PF21_9BACT</name>
<feature type="binding site" evidence="6">
    <location>
        <position position="163"/>
    </location>
    <ligand>
        <name>substrate</name>
    </ligand>
</feature>
<feature type="binding site" evidence="6">
    <location>
        <position position="189"/>
    </location>
    <ligand>
        <name>a divalent metal cation</name>
        <dbReference type="ChEBI" id="CHEBI:60240"/>
        <label>2</label>
        <note>catalytic</note>
    </ligand>
</feature>
<dbReference type="GO" id="GO:0046872">
    <property type="term" value="F:metal ion binding"/>
    <property type="evidence" value="ECO:0007669"/>
    <property type="project" value="UniProtKB-UniRule"/>
</dbReference>
<evidence type="ECO:0000256" key="1">
    <source>
        <dbReference type="ARBA" id="ARBA00002521"/>
    </source>
</evidence>